<feature type="compositionally biased region" description="Low complexity" evidence="1">
    <location>
        <begin position="235"/>
        <end position="246"/>
    </location>
</feature>
<comment type="caution">
    <text evidence="2">The sequence shown here is derived from an EMBL/GenBank/DDBJ whole genome shotgun (WGS) entry which is preliminary data.</text>
</comment>
<reference evidence="2" key="1">
    <citation type="submission" date="2023-03" db="EMBL/GenBank/DDBJ databases">
        <title>Massive genome expansion in bonnet fungi (Mycena s.s.) driven by repeated elements and novel gene families across ecological guilds.</title>
        <authorList>
            <consortium name="Lawrence Berkeley National Laboratory"/>
            <person name="Harder C.B."/>
            <person name="Miyauchi S."/>
            <person name="Viragh M."/>
            <person name="Kuo A."/>
            <person name="Thoen E."/>
            <person name="Andreopoulos B."/>
            <person name="Lu D."/>
            <person name="Skrede I."/>
            <person name="Drula E."/>
            <person name="Henrissat B."/>
            <person name="Morin E."/>
            <person name="Kohler A."/>
            <person name="Barry K."/>
            <person name="LaButti K."/>
            <person name="Morin E."/>
            <person name="Salamov A."/>
            <person name="Lipzen A."/>
            <person name="Mereny Z."/>
            <person name="Hegedus B."/>
            <person name="Baldrian P."/>
            <person name="Stursova M."/>
            <person name="Weitz H."/>
            <person name="Taylor A."/>
            <person name="Grigoriev I.V."/>
            <person name="Nagy L.G."/>
            <person name="Martin F."/>
            <person name="Kauserud H."/>
        </authorList>
    </citation>
    <scope>NUCLEOTIDE SEQUENCE</scope>
    <source>
        <strain evidence="2">9144</strain>
    </source>
</reference>
<evidence type="ECO:0000313" key="2">
    <source>
        <dbReference type="EMBL" id="KAJ7194073.1"/>
    </source>
</evidence>
<sequence>MSRSGAPPPPGYGFSWYGIALLQDFEPFERYTVSTILWLVHRVEGEDNDEGEERQDIVARADASIMGATCRTRMLQFVGPVNCGLEACFPPRVQVCGMPSNVDEAKFTFTVHGEQYSTIYNKTDRLPVKGPFEADCIMASNGRWKESKPIPRATCCFSATGVVTAAYFKKPGKMVFKVTIDNVVFLGAMASLGMGMGKLPLSPAPTKGMGKRPALMFANLTPGNPNKWHHGDGNVPSSPSPVASSSQYQYSHPVIDFAAAHEHKVSSLSVCASSLKTSHFLAPTHPLLQLEFTLLLRQVSVRDPVLGRAVGLDSQLLPAIATSCKAYITYDASETTALGRDPIKFQLRSENSSKAVRGTSRSHTFRPLHTSSGHLRTHSGALRTSARTSAPNSAPTSGSARPRSAAPGSPESPRGRSHWDLACDLARDYCRSHRVSPLRTPPPPADLRPPP</sequence>
<dbReference type="EMBL" id="JARJCW010000102">
    <property type="protein sequence ID" value="KAJ7194073.1"/>
    <property type="molecule type" value="Genomic_DNA"/>
</dbReference>
<evidence type="ECO:0000256" key="1">
    <source>
        <dbReference type="SAM" id="MobiDB-lite"/>
    </source>
</evidence>
<dbReference type="Proteomes" id="UP001219525">
    <property type="component" value="Unassembled WGS sequence"/>
</dbReference>
<proteinExistence type="predicted"/>
<accession>A0AAD6Y2Z7</accession>
<name>A0AAD6Y2Z7_9AGAR</name>
<dbReference type="AlphaFoldDB" id="A0AAD6Y2Z7"/>
<evidence type="ECO:0000313" key="3">
    <source>
        <dbReference type="Proteomes" id="UP001219525"/>
    </source>
</evidence>
<gene>
    <name evidence="2" type="ORF">GGX14DRAFT_587178</name>
</gene>
<protein>
    <submittedName>
        <fullName evidence="2">Uncharacterized protein</fullName>
    </submittedName>
</protein>
<feature type="compositionally biased region" description="Polar residues" evidence="1">
    <location>
        <begin position="385"/>
        <end position="399"/>
    </location>
</feature>
<keyword evidence="3" id="KW-1185">Reference proteome</keyword>
<feature type="region of interest" description="Disordered" evidence="1">
    <location>
        <begin position="226"/>
        <end position="246"/>
    </location>
</feature>
<feature type="region of interest" description="Disordered" evidence="1">
    <location>
        <begin position="349"/>
        <end position="418"/>
    </location>
</feature>
<feature type="compositionally biased region" description="Polar residues" evidence="1">
    <location>
        <begin position="349"/>
        <end position="362"/>
    </location>
</feature>
<organism evidence="2 3">
    <name type="scientific">Mycena pura</name>
    <dbReference type="NCBI Taxonomy" id="153505"/>
    <lineage>
        <taxon>Eukaryota</taxon>
        <taxon>Fungi</taxon>
        <taxon>Dikarya</taxon>
        <taxon>Basidiomycota</taxon>
        <taxon>Agaricomycotina</taxon>
        <taxon>Agaricomycetes</taxon>
        <taxon>Agaricomycetidae</taxon>
        <taxon>Agaricales</taxon>
        <taxon>Marasmiineae</taxon>
        <taxon>Mycenaceae</taxon>
        <taxon>Mycena</taxon>
    </lineage>
</organism>